<dbReference type="EMBL" id="LLXJ01000290">
    <property type="protein sequence ID" value="PKC11744.1"/>
    <property type="molecule type" value="Genomic_DNA"/>
</dbReference>
<protein>
    <submittedName>
        <fullName evidence="1">Uncharacterized protein</fullName>
    </submittedName>
</protein>
<reference evidence="1 2" key="2">
    <citation type="submission" date="2017-09" db="EMBL/GenBank/DDBJ databases">
        <title>Extensive intraspecific genome diversity in a model arbuscular mycorrhizal fungus.</title>
        <authorList>
            <person name="Chen E.C."/>
            <person name="Morin E."/>
            <person name="Beaudet D."/>
            <person name="Noel J."/>
            <person name="Ndikumana S."/>
            <person name="Charron P."/>
            <person name="St-Onge C."/>
            <person name="Giorgi J."/>
            <person name="Grigoriev I.V."/>
            <person name="Roux C."/>
            <person name="Martin F.M."/>
            <person name="Corradi N."/>
        </authorList>
    </citation>
    <scope>NUCLEOTIDE SEQUENCE [LARGE SCALE GENOMIC DNA]</scope>
    <source>
        <strain evidence="1 2">A5</strain>
    </source>
</reference>
<dbReference type="AlphaFoldDB" id="A0A2I1FGT5"/>
<dbReference type="Proteomes" id="UP000232722">
    <property type="component" value="Unassembled WGS sequence"/>
</dbReference>
<evidence type="ECO:0000313" key="1">
    <source>
        <dbReference type="EMBL" id="PKC11744.1"/>
    </source>
</evidence>
<organism evidence="1 2">
    <name type="scientific">Rhizophagus irregularis</name>
    <dbReference type="NCBI Taxonomy" id="588596"/>
    <lineage>
        <taxon>Eukaryota</taxon>
        <taxon>Fungi</taxon>
        <taxon>Fungi incertae sedis</taxon>
        <taxon>Mucoromycota</taxon>
        <taxon>Glomeromycotina</taxon>
        <taxon>Glomeromycetes</taxon>
        <taxon>Glomerales</taxon>
        <taxon>Glomeraceae</taxon>
        <taxon>Rhizophagus</taxon>
    </lineage>
</organism>
<sequence length="108" mass="12763">MQYFQELDNNKSLLILNITLKTNSNCKLIQLLKEFIAIKHERSTEVGDDNNLKEINDIKRAVQNTNIISLQKDLINQIIDSNIIKIWKITFKRRLKSMLELLKRKILI</sequence>
<comment type="caution">
    <text evidence="1">The sequence shown here is derived from an EMBL/GenBank/DDBJ whole genome shotgun (WGS) entry which is preliminary data.</text>
</comment>
<name>A0A2I1FGT5_9GLOM</name>
<dbReference type="VEuPathDB" id="FungiDB:FUN_020805"/>
<evidence type="ECO:0000313" key="2">
    <source>
        <dbReference type="Proteomes" id="UP000232722"/>
    </source>
</evidence>
<reference evidence="1 2" key="1">
    <citation type="submission" date="2016-04" db="EMBL/GenBank/DDBJ databases">
        <title>Genome analyses suggest a sexual origin of heterokaryosis in a supposedly ancient asexual fungus.</title>
        <authorList>
            <person name="Ropars J."/>
            <person name="Sedzielewska K."/>
            <person name="Noel J."/>
            <person name="Charron P."/>
            <person name="Farinelli L."/>
            <person name="Marton T."/>
            <person name="Kruger M."/>
            <person name="Pelin A."/>
            <person name="Brachmann A."/>
            <person name="Corradi N."/>
        </authorList>
    </citation>
    <scope>NUCLEOTIDE SEQUENCE [LARGE SCALE GENOMIC DNA]</scope>
    <source>
        <strain evidence="1 2">A5</strain>
    </source>
</reference>
<dbReference type="OrthoDB" id="2393774at2759"/>
<accession>A0A2I1FGT5</accession>
<proteinExistence type="predicted"/>
<gene>
    <name evidence="1" type="ORF">RhiirA5_412696</name>
</gene>